<dbReference type="STRING" id="71139.A0A059BEJ3"/>
<dbReference type="EMBL" id="KK198759">
    <property type="protein sequence ID" value="KCW64105.1"/>
    <property type="molecule type" value="Genomic_DNA"/>
</dbReference>
<dbReference type="OMA" id="ANMNEWA"/>
<evidence type="ECO:0000259" key="1">
    <source>
        <dbReference type="Pfam" id="PF01425"/>
    </source>
</evidence>
<dbReference type="AlphaFoldDB" id="A0A059BEJ3"/>
<dbReference type="PANTHER" id="PTHR42678">
    <property type="entry name" value="AMIDASE"/>
    <property type="match status" value="1"/>
</dbReference>
<accession>A0A059BEJ3</accession>
<dbReference type="PANTHER" id="PTHR42678:SF34">
    <property type="entry name" value="OS04G0183300 PROTEIN"/>
    <property type="match status" value="1"/>
</dbReference>
<dbReference type="InParanoid" id="A0A059BEJ3"/>
<dbReference type="Gramene" id="KCW64105">
    <property type="protein sequence ID" value="KCW64105"/>
    <property type="gene ID" value="EUGRSUZ_G01762"/>
</dbReference>
<evidence type="ECO:0000313" key="2">
    <source>
        <dbReference type="EMBL" id="KCW64105.1"/>
    </source>
</evidence>
<sequence>MVCSMTEAELVNHLSSLSLVFTSQAISIQEASISDLQLAFKQNKLTSRQLTKFYLCKIRRLNPVVRAIIEVNPDGLKCANRADRESKAKKHDLLSILRGIPILLKDNIGTKDKQNTMASSFALLGSAVARDAGVVARLRRAGAVILGKANMNEWAGFRSLRLSSGSAISVVANMVAVSLGTETNGSILCPASCIQQPICRTVSDIVYVHDAIVGYDHNDAEATREASKYIPHGGYKKFLKAHGLYGKRLGIVRNPFHNFTNNPSHSFYEAFCNIKCKLYAIISPGFDSTPVLAIGGFLGISVPAGYNTEGMPFGICF</sequence>
<dbReference type="Pfam" id="PF01425">
    <property type="entry name" value="Amidase"/>
    <property type="match status" value="1"/>
</dbReference>
<proteinExistence type="predicted"/>
<dbReference type="InterPro" id="IPR036928">
    <property type="entry name" value="AS_sf"/>
</dbReference>
<dbReference type="InterPro" id="IPR023631">
    <property type="entry name" value="Amidase_dom"/>
</dbReference>
<gene>
    <name evidence="2" type="ORF">EUGRSUZ_G01762</name>
</gene>
<reference evidence="2" key="1">
    <citation type="submission" date="2013-07" db="EMBL/GenBank/DDBJ databases">
        <title>The genome of Eucalyptus grandis.</title>
        <authorList>
            <person name="Schmutz J."/>
            <person name="Hayes R."/>
            <person name="Myburg A."/>
            <person name="Tuskan G."/>
            <person name="Grattapaglia D."/>
            <person name="Rokhsar D.S."/>
        </authorList>
    </citation>
    <scope>NUCLEOTIDE SEQUENCE</scope>
    <source>
        <tissue evidence="2">Leaf extractions</tissue>
    </source>
</reference>
<protein>
    <recommendedName>
        <fullName evidence="1">Amidase domain-containing protein</fullName>
    </recommendedName>
</protein>
<feature type="domain" description="Amidase" evidence="1">
    <location>
        <begin position="50"/>
        <end position="156"/>
    </location>
</feature>
<dbReference type="Gene3D" id="3.90.1300.10">
    <property type="entry name" value="Amidase signature (AS) domain"/>
    <property type="match status" value="2"/>
</dbReference>
<organism evidence="2">
    <name type="scientific">Eucalyptus grandis</name>
    <name type="common">Flooded gum</name>
    <dbReference type="NCBI Taxonomy" id="71139"/>
    <lineage>
        <taxon>Eukaryota</taxon>
        <taxon>Viridiplantae</taxon>
        <taxon>Streptophyta</taxon>
        <taxon>Embryophyta</taxon>
        <taxon>Tracheophyta</taxon>
        <taxon>Spermatophyta</taxon>
        <taxon>Magnoliopsida</taxon>
        <taxon>eudicotyledons</taxon>
        <taxon>Gunneridae</taxon>
        <taxon>Pentapetalae</taxon>
        <taxon>rosids</taxon>
        <taxon>malvids</taxon>
        <taxon>Myrtales</taxon>
        <taxon>Myrtaceae</taxon>
        <taxon>Myrtoideae</taxon>
        <taxon>Eucalypteae</taxon>
        <taxon>Eucalyptus</taxon>
    </lineage>
</organism>
<dbReference type="SUPFAM" id="SSF75304">
    <property type="entry name" value="Amidase signature (AS) enzymes"/>
    <property type="match status" value="1"/>
</dbReference>
<name>A0A059BEJ3_EUCGR</name>